<organism evidence="1 2">
    <name type="scientific">Acropora cervicornis</name>
    <name type="common">Staghorn coral</name>
    <dbReference type="NCBI Taxonomy" id="6130"/>
    <lineage>
        <taxon>Eukaryota</taxon>
        <taxon>Metazoa</taxon>
        <taxon>Cnidaria</taxon>
        <taxon>Anthozoa</taxon>
        <taxon>Hexacorallia</taxon>
        <taxon>Scleractinia</taxon>
        <taxon>Astrocoeniina</taxon>
        <taxon>Acroporidae</taxon>
        <taxon>Acropora</taxon>
    </lineage>
</organism>
<evidence type="ECO:0000313" key="2">
    <source>
        <dbReference type="Proteomes" id="UP001249851"/>
    </source>
</evidence>
<sequence length="73" mass="8298">MTIVVRMVCDEDVHFFVMSKKIMICFGKIGFVVVDLKEKLLIMVQQTDGDPLSKSQGKQDDVAYPKVKASRMM</sequence>
<dbReference type="Proteomes" id="UP001249851">
    <property type="component" value="Unassembled WGS sequence"/>
</dbReference>
<keyword evidence="2" id="KW-1185">Reference proteome</keyword>
<reference evidence="1" key="2">
    <citation type="journal article" date="2023" name="Science">
        <title>Genomic signatures of disease resistance in endangered staghorn corals.</title>
        <authorList>
            <person name="Vollmer S.V."/>
            <person name="Selwyn J.D."/>
            <person name="Despard B.A."/>
            <person name="Roesel C.L."/>
        </authorList>
    </citation>
    <scope>NUCLEOTIDE SEQUENCE</scope>
    <source>
        <strain evidence="1">K2</strain>
    </source>
</reference>
<proteinExistence type="predicted"/>
<evidence type="ECO:0000313" key="1">
    <source>
        <dbReference type="EMBL" id="KAK2555051.1"/>
    </source>
</evidence>
<gene>
    <name evidence="1" type="ORF">P5673_023401</name>
</gene>
<name>A0AAD9Q642_ACRCE</name>
<comment type="caution">
    <text evidence="1">The sequence shown here is derived from an EMBL/GenBank/DDBJ whole genome shotgun (WGS) entry which is preliminary data.</text>
</comment>
<dbReference type="EMBL" id="JARQWQ010000065">
    <property type="protein sequence ID" value="KAK2555051.1"/>
    <property type="molecule type" value="Genomic_DNA"/>
</dbReference>
<dbReference type="AlphaFoldDB" id="A0AAD9Q642"/>
<protein>
    <submittedName>
        <fullName evidence="1">Uncharacterized protein</fullName>
    </submittedName>
</protein>
<accession>A0AAD9Q642</accession>
<reference evidence="1" key="1">
    <citation type="journal article" date="2023" name="G3 (Bethesda)">
        <title>Whole genome assembly and annotation of the endangered Caribbean coral Acropora cervicornis.</title>
        <authorList>
            <person name="Selwyn J.D."/>
            <person name="Vollmer S.V."/>
        </authorList>
    </citation>
    <scope>NUCLEOTIDE SEQUENCE</scope>
    <source>
        <strain evidence="1">K2</strain>
    </source>
</reference>